<dbReference type="Proteomes" id="UP000826014">
    <property type="component" value="Chromosome"/>
</dbReference>
<dbReference type="Gene3D" id="3.30.530.20">
    <property type="match status" value="1"/>
</dbReference>
<gene>
    <name evidence="1" type="ORF">RHABOEDO_001193</name>
</gene>
<organism evidence="1 2">
    <name type="scientific">Candidatus Rhabdochlamydia oedothoracis</name>
    <dbReference type="NCBI Taxonomy" id="2720720"/>
    <lineage>
        <taxon>Bacteria</taxon>
        <taxon>Pseudomonadati</taxon>
        <taxon>Chlamydiota</taxon>
        <taxon>Chlamydiia</taxon>
        <taxon>Parachlamydiales</taxon>
        <taxon>Candidatus Rhabdochlamydiaceae</taxon>
        <taxon>Candidatus Rhabdochlamydia</taxon>
    </lineage>
</organism>
<dbReference type="EMBL" id="CP075587">
    <property type="protein sequence ID" value="QYF48949.1"/>
    <property type="molecule type" value="Genomic_DNA"/>
</dbReference>
<evidence type="ECO:0000313" key="2">
    <source>
        <dbReference type="Proteomes" id="UP000826014"/>
    </source>
</evidence>
<dbReference type="SUPFAM" id="SSF55961">
    <property type="entry name" value="Bet v1-like"/>
    <property type="match status" value="1"/>
</dbReference>
<accession>A0ABX8V196</accession>
<proteinExistence type="predicted"/>
<reference evidence="1 2" key="1">
    <citation type="journal article" date="2022" name="bioRxiv">
        <title>Ecology and evolution of chlamydial symbionts of arthropods.</title>
        <authorList>
            <person name="Halter T."/>
            <person name="Koestlbacher S."/>
            <person name="Collingro A."/>
            <person name="Sixt B.S."/>
            <person name="Toenshoff E.R."/>
            <person name="Hendrickx F."/>
            <person name="Kostanjsek R."/>
            <person name="Horn M."/>
        </authorList>
    </citation>
    <scope>NUCLEOTIDE SEQUENCE [LARGE SCALE GENOMIC DNA]</scope>
    <source>
        <strain evidence="1">W744xW776</strain>
    </source>
</reference>
<sequence>MDVKIKSPVAVPCDFAFAWALRPGALKRLLPPWVKTDFLFDPPTPCNKTQVGLKVYVGPFFFKWILRHENFKLNQEFSDKQIKGPFKRYLHIHRFTPINSQSCILSDEIEFDSIFL</sequence>
<dbReference type="RefSeq" id="WP_215217550.1">
    <property type="nucleotide sequence ID" value="NZ_CP075587.1"/>
</dbReference>
<name>A0ABX8V196_9BACT</name>
<dbReference type="InterPro" id="IPR023393">
    <property type="entry name" value="START-like_dom_sf"/>
</dbReference>
<protein>
    <submittedName>
        <fullName evidence="1">Uncharacterized protein</fullName>
    </submittedName>
</protein>
<evidence type="ECO:0000313" key="1">
    <source>
        <dbReference type="EMBL" id="QYF48949.1"/>
    </source>
</evidence>
<keyword evidence="2" id="KW-1185">Reference proteome</keyword>